<sequence length="101" mass="10413">MKFHLWVAMASVVLLLVPVSIGAQQADSAAGDGMSGRTLMQQNANESAQATTDMSFGEPGQPVQGVRNASYGGVAAGQSEMGGRQSQSCSSGPLCRVYFGQ</sequence>
<reference evidence="5 6" key="1">
    <citation type="submission" date="2020-07" db="EMBL/GenBank/DDBJ databases">
        <title>Exploring microbial biodiversity for novel pathways involved in the catabolism of aromatic compounds derived from lignin.</title>
        <authorList>
            <person name="Elkins J."/>
        </authorList>
    </citation>
    <scope>NUCLEOTIDE SEQUENCE [LARGE SCALE GENOMIC DNA]</scope>
    <source>
        <strain evidence="3 6">H2C3B</strain>
        <strain evidence="4 5">H2C3C</strain>
    </source>
</reference>
<evidence type="ECO:0000313" key="5">
    <source>
        <dbReference type="Proteomes" id="UP000540929"/>
    </source>
</evidence>
<dbReference type="AlphaFoldDB" id="A0A7Y9WQD7"/>
<keyword evidence="5" id="KW-1185">Reference proteome</keyword>
<feature type="compositionally biased region" description="Polar residues" evidence="1">
    <location>
        <begin position="38"/>
        <end position="54"/>
    </location>
</feature>
<dbReference type="Proteomes" id="UP000540929">
    <property type="component" value="Unassembled WGS sequence"/>
</dbReference>
<organism evidence="4 5">
    <name type="scientific">Paraburkholderia bryophila</name>
    <dbReference type="NCBI Taxonomy" id="420952"/>
    <lineage>
        <taxon>Bacteria</taxon>
        <taxon>Pseudomonadati</taxon>
        <taxon>Pseudomonadota</taxon>
        <taxon>Betaproteobacteria</taxon>
        <taxon>Burkholderiales</taxon>
        <taxon>Burkholderiaceae</taxon>
        <taxon>Paraburkholderia</taxon>
    </lineage>
</organism>
<dbReference type="EMBL" id="JACCAS010000002">
    <property type="protein sequence ID" value="NYH25076.1"/>
    <property type="molecule type" value="Genomic_DNA"/>
</dbReference>
<feature type="chain" id="PRO_5044662522" evidence="2">
    <location>
        <begin position="26"/>
        <end position="101"/>
    </location>
</feature>
<dbReference type="RefSeq" id="WP_179712814.1">
    <property type="nucleotide sequence ID" value="NZ_JACCAS010000002.1"/>
</dbReference>
<evidence type="ECO:0000256" key="1">
    <source>
        <dbReference type="SAM" id="MobiDB-lite"/>
    </source>
</evidence>
<evidence type="ECO:0000313" key="6">
    <source>
        <dbReference type="Proteomes" id="UP000572540"/>
    </source>
</evidence>
<proteinExistence type="predicted"/>
<evidence type="ECO:0000256" key="2">
    <source>
        <dbReference type="SAM" id="SignalP"/>
    </source>
</evidence>
<feature type="region of interest" description="Disordered" evidence="1">
    <location>
        <begin position="27"/>
        <end position="69"/>
    </location>
</feature>
<evidence type="ECO:0000313" key="3">
    <source>
        <dbReference type="EMBL" id="NYH16495.1"/>
    </source>
</evidence>
<accession>A0A7Y9WQD7</accession>
<keyword evidence="2" id="KW-0732">Signal</keyword>
<protein>
    <submittedName>
        <fullName evidence="4">Uncharacterized protein</fullName>
    </submittedName>
</protein>
<comment type="caution">
    <text evidence="4">The sequence shown here is derived from an EMBL/GenBank/DDBJ whole genome shotgun (WGS) entry which is preliminary data.</text>
</comment>
<name>A0A7Y9WQD7_9BURK</name>
<evidence type="ECO:0000313" key="4">
    <source>
        <dbReference type="EMBL" id="NYH25076.1"/>
    </source>
</evidence>
<gene>
    <name evidence="4" type="ORF">GGD40_004647</name>
    <name evidence="3" type="ORF">GGD41_003723</name>
</gene>
<dbReference type="EMBL" id="JACCAU010000001">
    <property type="protein sequence ID" value="NYH16495.1"/>
    <property type="molecule type" value="Genomic_DNA"/>
</dbReference>
<dbReference type="Proteomes" id="UP000572540">
    <property type="component" value="Unassembled WGS sequence"/>
</dbReference>
<feature type="signal peptide" evidence="2">
    <location>
        <begin position="1"/>
        <end position="25"/>
    </location>
</feature>